<proteinExistence type="predicted"/>
<evidence type="ECO:0000313" key="1">
    <source>
        <dbReference type="EMBL" id="KAH3864112.1"/>
    </source>
</evidence>
<keyword evidence="2" id="KW-1185">Reference proteome</keyword>
<comment type="caution">
    <text evidence="1">The sequence shown here is derived from an EMBL/GenBank/DDBJ whole genome shotgun (WGS) entry which is preliminary data.</text>
</comment>
<dbReference type="EMBL" id="JAIWYP010000002">
    <property type="protein sequence ID" value="KAH3864112.1"/>
    <property type="molecule type" value="Genomic_DNA"/>
</dbReference>
<sequence>MSVLESLTNNKVPQLANAIQIIITNLNVKQCIPAHCGVAKNEDANQLAKQGAQLEQPPVQVSLKEKVTII</sequence>
<gene>
    <name evidence="1" type="ORF">DPMN_027126</name>
</gene>
<evidence type="ECO:0000313" key="2">
    <source>
        <dbReference type="Proteomes" id="UP000828390"/>
    </source>
</evidence>
<reference evidence="1" key="2">
    <citation type="submission" date="2020-11" db="EMBL/GenBank/DDBJ databases">
        <authorList>
            <person name="McCartney M.A."/>
            <person name="Auch B."/>
            <person name="Kono T."/>
            <person name="Mallez S."/>
            <person name="Becker A."/>
            <person name="Gohl D.M."/>
            <person name="Silverstein K.A.T."/>
            <person name="Koren S."/>
            <person name="Bechman K.B."/>
            <person name="Herman A."/>
            <person name="Abrahante J.E."/>
            <person name="Garbe J."/>
        </authorList>
    </citation>
    <scope>NUCLEOTIDE SEQUENCE</scope>
    <source>
        <strain evidence="1">Duluth1</strain>
        <tissue evidence="1">Whole animal</tissue>
    </source>
</reference>
<dbReference type="AlphaFoldDB" id="A0A9D4LSA8"/>
<dbReference type="Proteomes" id="UP000828390">
    <property type="component" value="Unassembled WGS sequence"/>
</dbReference>
<name>A0A9D4LSA8_DREPO</name>
<evidence type="ECO:0008006" key="3">
    <source>
        <dbReference type="Google" id="ProtNLM"/>
    </source>
</evidence>
<reference evidence="1" key="1">
    <citation type="journal article" date="2019" name="bioRxiv">
        <title>The Genome of the Zebra Mussel, Dreissena polymorpha: A Resource for Invasive Species Research.</title>
        <authorList>
            <person name="McCartney M.A."/>
            <person name="Auch B."/>
            <person name="Kono T."/>
            <person name="Mallez S."/>
            <person name="Zhang Y."/>
            <person name="Obille A."/>
            <person name="Becker A."/>
            <person name="Abrahante J.E."/>
            <person name="Garbe J."/>
            <person name="Badalamenti J.P."/>
            <person name="Herman A."/>
            <person name="Mangelson H."/>
            <person name="Liachko I."/>
            <person name="Sullivan S."/>
            <person name="Sone E.D."/>
            <person name="Koren S."/>
            <person name="Silverstein K.A.T."/>
            <person name="Beckman K.B."/>
            <person name="Gohl D.M."/>
        </authorList>
    </citation>
    <scope>NUCLEOTIDE SEQUENCE</scope>
    <source>
        <strain evidence="1">Duluth1</strain>
        <tissue evidence="1">Whole animal</tissue>
    </source>
</reference>
<organism evidence="1 2">
    <name type="scientific">Dreissena polymorpha</name>
    <name type="common">Zebra mussel</name>
    <name type="synonym">Mytilus polymorpha</name>
    <dbReference type="NCBI Taxonomy" id="45954"/>
    <lineage>
        <taxon>Eukaryota</taxon>
        <taxon>Metazoa</taxon>
        <taxon>Spiralia</taxon>
        <taxon>Lophotrochozoa</taxon>
        <taxon>Mollusca</taxon>
        <taxon>Bivalvia</taxon>
        <taxon>Autobranchia</taxon>
        <taxon>Heteroconchia</taxon>
        <taxon>Euheterodonta</taxon>
        <taxon>Imparidentia</taxon>
        <taxon>Neoheterodontei</taxon>
        <taxon>Myida</taxon>
        <taxon>Dreissenoidea</taxon>
        <taxon>Dreissenidae</taxon>
        <taxon>Dreissena</taxon>
    </lineage>
</organism>
<protein>
    <recommendedName>
        <fullName evidence="3">RNase H type-1 domain-containing protein</fullName>
    </recommendedName>
</protein>
<accession>A0A9D4LSA8</accession>